<feature type="transmembrane region" description="Helical" evidence="1">
    <location>
        <begin position="76"/>
        <end position="96"/>
    </location>
</feature>
<comment type="caution">
    <text evidence="2">The sequence shown here is derived from an EMBL/GenBank/DDBJ whole genome shotgun (WGS) entry which is preliminary data.</text>
</comment>
<dbReference type="VEuPathDB" id="FungiDB:AeMF1_001583"/>
<feature type="transmembrane region" description="Helical" evidence="1">
    <location>
        <begin position="6"/>
        <end position="25"/>
    </location>
</feature>
<name>A0A6G0W534_9STRA</name>
<dbReference type="EMBL" id="VJMJ01000340">
    <property type="protein sequence ID" value="KAF0722277.1"/>
    <property type="molecule type" value="Genomic_DNA"/>
</dbReference>
<feature type="transmembrane region" description="Helical" evidence="1">
    <location>
        <begin position="108"/>
        <end position="128"/>
    </location>
</feature>
<reference evidence="2 3" key="1">
    <citation type="submission" date="2019-07" db="EMBL/GenBank/DDBJ databases">
        <title>Genomics analysis of Aphanomyces spp. identifies a new class of oomycete effector associated with host adaptation.</title>
        <authorList>
            <person name="Gaulin E."/>
        </authorList>
    </citation>
    <scope>NUCLEOTIDE SEQUENCE [LARGE SCALE GENOMIC DNA]</scope>
    <source>
        <strain evidence="2 3">ATCC 201684</strain>
    </source>
</reference>
<sequence>MTVSLWRFLILLVSAVGFALLLSVSDNKYVDIWIGVVAVAAVAFLFVVSPSAKDSICSKLEHNDSTGQPSKEATVYAFRIYSLVLLVLSAMALLVFRKEDLEAYTEPSIVLAPIAFLWFLWTALEALIEHLKGVEDPATEVSKEDTPLVAVAVSS</sequence>
<protein>
    <submittedName>
        <fullName evidence="2">Uncharacterized protein</fullName>
    </submittedName>
</protein>
<keyword evidence="1" id="KW-1133">Transmembrane helix</keyword>
<keyword evidence="3" id="KW-1185">Reference proteome</keyword>
<proteinExistence type="predicted"/>
<evidence type="ECO:0000256" key="1">
    <source>
        <dbReference type="SAM" id="Phobius"/>
    </source>
</evidence>
<keyword evidence="1" id="KW-0812">Transmembrane</keyword>
<keyword evidence="1" id="KW-0472">Membrane</keyword>
<gene>
    <name evidence="2" type="ORF">Ae201684_018569</name>
</gene>
<accession>A0A6G0W534</accession>
<feature type="transmembrane region" description="Helical" evidence="1">
    <location>
        <begin position="32"/>
        <end position="52"/>
    </location>
</feature>
<evidence type="ECO:0000313" key="2">
    <source>
        <dbReference type="EMBL" id="KAF0722277.1"/>
    </source>
</evidence>
<dbReference type="AlphaFoldDB" id="A0A6G0W534"/>
<dbReference type="Proteomes" id="UP000481153">
    <property type="component" value="Unassembled WGS sequence"/>
</dbReference>
<evidence type="ECO:0000313" key="3">
    <source>
        <dbReference type="Proteomes" id="UP000481153"/>
    </source>
</evidence>
<organism evidence="2 3">
    <name type="scientific">Aphanomyces euteiches</name>
    <dbReference type="NCBI Taxonomy" id="100861"/>
    <lineage>
        <taxon>Eukaryota</taxon>
        <taxon>Sar</taxon>
        <taxon>Stramenopiles</taxon>
        <taxon>Oomycota</taxon>
        <taxon>Saprolegniomycetes</taxon>
        <taxon>Saprolegniales</taxon>
        <taxon>Verrucalvaceae</taxon>
        <taxon>Aphanomyces</taxon>
    </lineage>
</organism>